<evidence type="ECO:0000256" key="8">
    <source>
        <dbReference type="NCBIfam" id="TIGR00670"/>
    </source>
</evidence>
<dbReference type="EMBL" id="MAAO01000005">
    <property type="protein sequence ID" value="OUR97785.1"/>
    <property type="molecule type" value="Genomic_DNA"/>
</dbReference>
<keyword evidence="5" id="KW-0665">Pyrimidine biosynthesis</keyword>
<keyword evidence="4 9" id="KW-0808">Transferase</keyword>
<proteinExistence type="inferred from homology"/>
<gene>
    <name evidence="12" type="ORF">A9Q84_06175</name>
</gene>
<evidence type="ECO:0000256" key="3">
    <source>
        <dbReference type="ARBA" id="ARBA00013008"/>
    </source>
</evidence>
<dbReference type="NCBIfam" id="TIGR00670">
    <property type="entry name" value="asp_carb_tr"/>
    <property type="match status" value="1"/>
</dbReference>
<dbReference type="GO" id="GO:0044205">
    <property type="term" value="P:'de novo' UMP biosynthetic process"/>
    <property type="evidence" value="ECO:0007669"/>
    <property type="project" value="UniProtKB-UniPathway"/>
</dbReference>
<evidence type="ECO:0000256" key="4">
    <source>
        <dbReference type="ARBA" id="ARBA00022679"/>
    </source>
</evidence>
<evidence type="ECO:0000256" key="5">
    <source>
        <dbReference type="ARBA" id="ARBA00022975"/>
    </source>
</evidence>
<name>A0A1Y5FG10_9BACT</name>
<dbReference type="GO" id="GO:0005829">
    <property type="term" value="C:cytosol"/>
    <property type="evidence" value="ECO:0007669"/>
    <property type="project" value="TreeGrafter"/>
</dbReference>
<dbReference type="SUPFAM" id="SSF53671">
    <property type="entry name" value="Aspartate/ornithine carbamoyltransferase"/>
    <property type="match status" value="1"/>
</dbReference>
<dbReference type="Pfam" id="PF00185">
    <property type="entry name" value="OTCace"/>
    <property type="match status" value="1"/>
</dbReference>
<protein>
    <recommendedName>
        <fullName evidence="3 8">Aspartate carbamoyltransferase</fullName>
        <ecNumber evidence="3 8">2.1.3.2</ecNumber>
    </recommendedName>
</protein>
<dbReference type="GO" id="GO:0016597">
    <property type="term" value="F:amino acid binding"/>
    <property type="evidence" value="ECO:0007669"/>
    <property type="project" value="InterPro"/>
</dbReference>
<accession>A0A1Y5FG10</accession>
<evidence type="ECO:0000259" key="11">
    <source>
        <dbReference type="Pfam" id="PF02729"/>
    </source>
</evidence>
<comment type="caution">
    <text evidence="12">The sequence shown here is derived from an EMBL/GenBank/DDBJ whole genome shotgun (WGS) entry which is preliminary data.</text>
</comment>
<dbReference type="InterPro" id="IPR006132">
    <property type="entry name" value="Asp/Orn_carbamoyltranf_P-bd"/>
</dbReference>
<evidence type="ECO:0000256" key="6">
    <source>
        <dbReference type="ARBA" id="ARBA00043884"/>
    </source>
</evidence>
<evidence type="ECO:0000256" key="9">
    <source>
        <dbReference type="RuleBase" id="RU003634"/>
    </source>
</evidence>
<dbReference type="InterPro" id="IPR006131">
    <property type="entry name" value="Asp_carbamoyltransf_Asp/Orn-bd"/>
</dbReference>
<feature type="domain" description="Aspartate/ornithine carbamoyltransferase Asp/Orn-binding" evidence="10">
    <location>
        <begin position="153"/>
        <end position="299"/>
    </location>
</feature>
<dbReference type="GO" id="GO:0004070">
    <property type="term" value="F:aspartate carbamoyltransferase activity"/>
    <property type="evidence" value="ECO:0007669"/>
    <property type="project" value="UniProtKB-UniRule"/>
</dbReference>
<dbReference type="PRINTS" id="PR00101">
    <property type="entry name" value="ATCASE"/>
</dbReference>
<dbReference type="InterPro" id="IPR002082">
    <property type="entry name" value="Asp_carbamoyltransf"/>
</dbReference>
<reference evidence="13" key="1">
    <citation type="journal article" date="2017" name="Proc. Natl. Acad. Sci. U.S.A.">
        <title>Simulation of Deepwater Horizon oil plume reveals substrate specialization within a complex community of hydrocarbon-degraders.</title>
        <authorList>
            <person name="Hu P."/>
            <person name="Dubinsky E.A."/>
            <person name="Probst A.J."/>
            <person name="Wang J."/>
            <person name="Sieber C.M.K."/>
            <person name="Tom L.M."/>
            <person name="Gardinali P."/>
            <person name="Banfield J.F."/>
            <person name="Atlas R.M."/>
            <person name="Andersen G.L."/>
        </authorList>
    </citation>
    <scope>NUCLEOTIDE SEQUENCE [LARGE SCALE GENOMIC DNA]</scope>
</reference>
<dbReference type="Proteomes" id="UP000196531">
    <property type="component" value="Unassembled WGS sequence"/>
</dbReference>
<comment type="function">
    <text evidence="6">Catalyzes the condensation of carbamoyl phosphate and aspartate to form carbamoyl aspartate and inorganic phosphate, the committed step in the de novo pyrimidine nucleotide biosynthesis pathway.</text>
</comment>
<dbReference type="GO" id="GO:0006207">
    <property type="term" value="P:'de novo' pyrimidine nucleobase biosynthetic process"/>
    <property type="evidence" value="ECO:0007669"/>
    <property type="project" value="InterPro"/>
</dbReference>
<sequence>MEMFPSVLESIKDLNKRQIDGVLELAQKLKHRQDTPFSFSNKTPIIATSFLENSTRTKHSFEVAIAKLGCTYVNFEAEKSSLKKGETLEQTLLTLFGQGVELCIIRTSVSNELTKFKENPPIKIINGGDGTHQHPTQALLDLFTLFENDISIEGKTICIAGDVIHSRVGHSLIDLLPMFGAKIILFGPKGFVPENLQSDSVTVTHERQEALEKMDILYLLRAQKERHGKELNIDFDNYHNEYGFDLKTIESLNRKVPVMHPGPANIGIEISKDLICSPYYLGHEQVRNSIYLRMSLIEAILQNGAKNIGFKENDFFKN</sequence>
<comment type="similarity">
    <text evidence="2">Belongs to the aspartate/ornithine carbamoyltransferase superfamily. ATCase family.</text>
</comment>
<dbReference type="PROSITE" id="PS00097">
    <property type="entry name" value="CARBAMOYLTRANSFERASE"/>
    <property type="match status" value="1"/>
</dbReference>
<dbReference type="InterPro" id="IPR006130">
    <property type="entry name" value="Asp/Orn_carbamoylTrfase"/>
</dbReference>
<dbReference type="Gene3D" id="3.40.50.1370">
    <property type="entry name" value="Aspartate/ornithine carbamoyltransferase"/>
    <property type="match status" value="2"/>
</dbReference>
<evidence type="ECO:0000256" key="2">
    <source>
        <dbReference type="ARBA" id="ARBA00008896"/>
    </source>
</evidence>
<dbReference type="PRINTS" id="PR00100">
    <property type="entry name" value="AOTCASE"/>
</dbReference>
<dbReference type="PANTHER" id="PTHR45753">
    <property type="entry name" value="ORNITHINE CARBAMOYLTRANSFERASE, MITOCHONDRIAL"/>
    <property type="match status" value="1"/>
</dbReference>
<dbReference type="AlphaFoldDB" id="A0A1Y5FG10"/>
<comment type="catalytic activity">
    <reaction evidence="7">
        <text>carbamoyl phosphate + L-aspartate = N-carbamoyl-L-aspartate + phosphate + H(+)</text>
        <dbReference type="Rhea" id="RHEA:20013"/>
        <dbReference type="ChEBI" id="CHEBI:15378"/>
        <dbReference type="ChEBI" id="CHEBI:29991"/>
        <dbReference type="ChEBI" id="CHEBI:32814"/>
        <dbReference type="ChEBI" id="CHEBI:43474"/>
        <dbReference type="ChEBI" id="CHEBI:58228"/>
        <dbReference type="EC" id="2.1.3.2"/>
    </reaction>
</comment>
<dbReference type="InterPro" id="IPR036901">
    <property type="entry name" value="Asp/Orn_carbamoylTrfase_sf"/>
</dbReference>
<evidence type="ECO:0000313" key="12">
    <source>
        <dbReference type="EMBL" id="OUR97785.1"/>
    </source>
</evidence>
<evidence type="ECO:0000256" key="1">
    <source>
        <dbReference type="ARBA" id="ARBA00004852"/>
    </source>
</evidence>
<organism evidence="12 13">
    <name type="scientific">Halobacteriovorax marinus</name>
    <dbReference type="NCBI Taxonomy" id="97084"/>
    <lineage>
        <taxon>Bacteria</taxon>
        <taxon>Pseudomonadati</taxon>
        <taxon>Bdellovibrionota</taxon>
        <taxon>Bacteriovoracia</taxon>
        <taxon>Bacteriovoracales</taxon>
        <taxon>Halobacteriovoraceae</taxon>
        <taxon>Halobacteriovorax</taxon>
    </lineage>
</organism>
<evidence type="ECO:0000313" key="13">
    <source>
        <dbReference type="Proteomes" id="UP000196531"/>
    </source>
</evidence>
<feature type="domain" description="Aspartate/ornithine carbamoyltransferase carbamoyl-P binding" evidence="11">
    <location>
        <begin position="10"/>
        <end position="146"/>
    </location>
</feature>
<evidence type="ECO:0000256" key="7">
    <source>
        <dbReference type="ARBA" id="ARBA00048859"/>
    </source>
</evidence>
<evidence type="ECO:0000259" key="10">
    <source>
        <dbReference type="Pfam" id="PF00185"/>
    </source>
</evidence>
<dbReference type="UniPathway" id="UPA00070">
    <property type="reaction ID" value="UER00116"/>
</dbReference>
<dbReference type="GO" id="GO:0006520">
    <property type="term" value="P:amino acid metabolic process"/>
    <property type="evidence" value="ECO:0007669"/>
    <property type="project" value="InterPro"/>
</dbReference>
<dbReference type="EC" id="2.1.3.2" evidence="3 8"/>
<dbReference type="Pfam" id="PF02729">
    <property type="entry name" value="OTCace_N"/>
    <property type="match status" value="1"/>
</dbReference>
<dbReference type="PANTHER" id="PTHR45753:SF6">
    <property type="entry name" value="ASPARTATE CARBAMOYLTRANSFERASE"/>
    <property type="match status" value="1"/>
</dbReference>
<comment type="pathway">
    <text evidence="1">Pyrimidine metabolism; UMP biosynthesis via de novo pathway; (S)-dihydroorotate from bicarbonate: step 2/3.</text>
</comment>
<dbReference type="NCBIfam" id="NF002032">
    <property type="entry name" value="PRK00856.1"/>
    <property type="match status" value="1"/>
</dbReference>